<proteinExistence type="predicted"/>
<organism evidence="2 3">
    <name type="scientific">Mycolicibacterium neoaurum VKM Ac-1815D</name>
    <dbReference type="NCBI Taxonomy" id="700508"/>
    <lineage>
        <taxon>Bacteria</taxon>
        <taxon>Bacillati</taxon>
        <taxon>Actinomycetota</taxon>
        <taxon>Actinomycetes</taxon>
        <taxon>Mycobacteriales</taxon>
        <taxon>Mycobacteriaceae</taxon>
        <taxon>Mycolicibacterium</taxon>
    </lineage>
</organism>
<feature type="domain" description="PknH-like extracellular" evidence="1">
    <location>
        <begin position="41"/>
        <end position="190"/>
    </location>
</feature>
<dbReference type="EMBL" id="CP006936">
    <property type="protein sequence ID" value="AHC26013.1"/>
    <property type="molecule type" value="Genomic_DNA"/>
</dbReference>
<dbReference type="Gene3D" id="3.40.1000.70">
    <property type="entry name" value="PknH-like extracellular domain"/>
    <property type="match status" value="1"/>
</dbReference>
<evidence type="ECO:0000259" key="1">
    <source>
        <dbReference type="Pfam" id="PF14032"/>
    </source>
</evidence>
<reference evidence="2 3" key="1">
    <citation type="journal article" date="2014" name="Genome Announc.">
        <title>Complete Genome Sequence of Sterol-Transforming Mycobacterium neoaurum Strain VKM Ac-1815D.</title>
        <authorList>
            <person name="Shtratnikova V.Y."/>
            <person name="Bragin E.Y."/>
            <person name="Dovbnya D.V."/>
            <person name="Pekov Y.A."/>
            <person name="Schelkunov M.I."/>
            <person name="Strizhov N."/>
            <person name="Ivashina T.V."/>
            <person name="Ashapkin V.V."/>
            <person name="Donova M.V."/>
        </authorList>
    </citation>
    <scope>NUCLEOTIDE SEQUENCE [LARGE SCALE GENOMIC DNA]</scope>
    <source>
        <strain evidence="2 3">VKM Ac-1815D</strain>
    </source>
</reference>
<keyword evidence="3" id="KW-1185">Reference proteome</keyword>
<evidence type="ECO:0000313" key="3">
    <source>
        <dbReference type="Proteomes" id="UP000018763"/>
    </source>
</evidence>
<dbReference type="KEGG" id="mne:D174_16080"/>
<dbReference type="InterPro" id="IPR038232">
    <property type="entry name" value="PknH-like_Extracell_sf"/>
</dbReference>
<accession>V5XDV2</accession>
<sequence length="200" mass="20448">MAGCTRTVDNPRATSQASIGPIAAGQVADLLSPDIQNQDGNRFAVVVPDSCAGTALEVDPPFLVDHGPAAEDGGHWSGANGSSEVVNEEMVAVYPSDFSAADALASARRVVESCAGSEVDVTTMADRTYTFTVEAPAVQAPAGSVLWSLRSAEWNCDNLVVAAHNAAIEVTSCGPGGGMDTVAAAEQALERIETLADNTA</sequence>
<dbReference type="eggNOG" id="ENOG5031HUE">
    <property type="taxonomic scope" value="Bacteria"/>
</dbReference>
<name>V5XDV2_MYCNE</name>
<dbReference type="Pfam" id="PF14032">
    <property type="entry name" value="PknH_C"/>
    <property type="match status" value="1"/>
</dbReference>
<dbReference type="InterPro" id="IPR026954">
    <property type="entry name" value="PknH-like_Extracell"/>
</dbReference>
<dbReference type="Proteomes" id="UP000018763">
    <property type="component" value="Chromosome"/>
</dbReference>
<protein>
    <submittedName>
        <fullName evidence="2">PknH-like domain protein</fullName>
    </submittedName>
</protein>
<gene>
    <name evidence="2" type="ORF">D174_16080</name>
</gene>
<evidence type="ECO:0000313" key="2">
    <source>
        <dbReference type="EMBL" id="AHC26013.1"/>
    </source>
</evidence>
<dbReference type="AlphaFoldDB" id="V5XDV2"/>